<protein>
    <submittedName>
        <fullName evidence="1">Uncharacterized protein</fullName>
    </submittedName>
</protein>
<evidence type="ECO:0000313" key="1">
    <source>
        <dbReference type="EMBL" id="KUM50916.1"/>
    </source>
</evidence>
<name>A0A124GP54_PICGL</name>
<dbReference type="EMBL" id="LKAM01000001">
    <property type="protein sequence ID" value="KUM50916.1"/>
    <property type="molecule type" value="Genomic_DNA"/>
</dbReference>
<dbReference type="AlphaFoldDB" id="A0A124GP54"/>
<geneLocation type="mitochondrion" evidence="1"/>
<sequence>MPQVDQQEKMLKGRLRRVLVVVHHLGQRSSLYIRH</sequence>
<organism evidence="1">
    <name type="scientific">Picea glauca</name>
    <name type="common">White spruce</name>
    <name type="synonym">Pinus glauca</name>
    <dbReference type="NCBI Taxonomy" id="3330"/>
    <lineage>
        <taxon>Eukaryota</taxon>
        <taxon>Viridiplantae</taxon>
        <taxon>Streptophyta</taxon>
        <taxon>Embryophyta</taxon>
        <taxon>Tracheophyta</taxon>
        <taxon>Spermatophyta</taxon>
        <taxon>Pinopsida</taxon>
        <taxon>Pinidae</taxon>
        <taxon>Conifers I</taxon>
        <taxon>Pinales</taxon>
        <taxon>Pinaceae</taxon>
        <taxon>Picea</taxon>
    </lineage>
</organism>
<gene>
    <name evidence="1" type="ORF">ABT39_MTgene762</name>
</gene>
<comment type="caution">
    <text evidence="1">The sequence shown here is derived from an EMBL/GenBank/DDBJ whole genome shotgun (WGS) entry which is preliminary data.</text>
</comment>
<proteinExistence type="predicted"/>
<keyword evidence="1" id="KW-0496">Mitochondrion</keyword>
<reference evidence="1" key="1">
    <citation type="journal article" date="2015" name="Genome Biol. Evol.">
        <title>Organellar Genomes of White Spruce (Picea glauca): Assembly and Annotation.</title>
        <authorList>
            <person name="Jackman S.D."/>
            <person name="Warren R.L."/>
            <person name="Gibb E.A."/>
            <person name="Vandervalk B.P."/>
            <person name="Mohamadi H."/>
            <person name="Chu J."/>
            <person name="Raymond A."/>
            <person name="Pleasance S."/>
            <person name="Coope R."/>
            <person name="Wildung M.R."/>
            <person name="Ritland C.E."/>
            <person name="Bousquet J."/>
            <person name="Jones S.J."/>
            <person name="Bohlmann J."/>
            <person name="Birol I."/>
        </authorList>
    </citation>
    <scope>NUCLEOTIDE SEQUENCE [LARGE SCALE GENOMIC DNA]</scope>
    <source>
        <tissue evidence="1">Flushing bud</tissue>
    </source>
</reference>
<accession>A0A124GP54</accession>